<reference evidence="6 7" key="1">
    <citation type="submission" date="2017-10" db="EMBL/GenBank/DDBJ databases">
        <title>Development of genomic resources for the powdery mildew, Erysiphe pulchra.</title>
        <authorList>
            <person name="Wadl P.A."/>
            <person name="Mack B.M."/>
            <person name="Moore G."/>
            <person name="Beltz S.B."/>
        </authorList>
    </citation>
    <scope>NUCLEOTIDE SEQUENCE [LARGE SCALE GENOMIC DNA]</scope>
    <source>
        <strain evidence="6">Cflorida</strain>
    </source>
</reference>
<protein>
    <recommendedName>
        <fullName evidence="8">Carbohydrate kinase PfkB domain-containing protein</fullName>
    </recommendedName>
</protein>
<dbReference type="Proteomes" id="UP000237438">
    <property type="component" value="Unassembled WGS sequence"/>
</dbReference>
<evidence type="ECO:0000313" key="7">
    <source>
        <dbReference type="Proteomes" id="UP000237438"/>
    </source>
</evidence>
<feature type="non-terminal residue" evidence="6">
    <location>
        <position position="918"/>
    </location>
</feature>
<dbReference type="InterPro" id="IPR029056">
    <property type="entry name" value="Ribokinase-like"/>
</dbReference>
<dbReference type="Gene3D" id="3.40.1790.10">
    <property type="entry name" value="Indigoidine synthase domain"/>
    <property type="match status" value="1"/>
</dbReference>
<dbReference type="SUPFAM" id="SSF53613">
    <property type="entry name" value="Ribokinase-like"/>
    <property type="match status" value="1"/>
</dbReference>
<accession>A0A2S4PK68</accession>
<evidence type="ECO:0000256" key="5">
    <source>
        <dbReference type="ARBA" id="ARBA00023295"/>
    </source>
</evidence>
<proteinExistence type="predicted"/>
<keyword evidence="3" id="KW-0464">Manganese</keyword>
<dbReference type="InterPro" id="IPR007342">
    <property type="entry name" value="PsuG"/>
</dbReference>
<dbReference type="GO" id="GO:0005737">
    <property type="term" value="C:cytoplasm"/>
    <property type="evidence" value="ECO:0007669"/>
    <property type="project" value="TreeGrafter"/>
</dbReference>
<dbReference type="EMBL" id="PEDP01002854">
    <property type="protein sequence ID" value="POS82431.1"/>
    <property type="molecule type" value="Genomic_DNA"/>
</dbReference>
<dbReference type="InterPro" id="IPR022830">
    <property type="entry name" value="Indigdn_synthA-like"/>
</dbReference>
<evidence type="ECO:0000313" key="6">
    <source>
        <dbReference type="EMBL" id="POS82431.1"/>
    </source>
</evidence>
<keyword evidence="1" id="KW-0479">Metal-binding</keyword>
<evidence type="ECO:0000256" key="1">
    <source>
        <dbReference type="ARBA" id="ARBA00022723"/>
    </source>
</evidence>
<name>A0A2S4PK68_9PEZI</name>
<dbReference type="GO" id="GO:0046872">
    <property type="term" value="F:metal ion binding"/>
    <property type="evidence" value="ECO:0007669"/>
    <property type="project" value="UniProtKB-KW"/>
</dbReference>
<dbReference type="AlphaFoldDB" id="A0A2S4PK68"/>
<dbReference type="Pfam" id="PF04227">
    <property type="entry name" value="Indigoidine_A"/>
    <property type="match status" value="1"/>
</dbReference>
<dbReference type="PANTHER" id="PTHR42909:SF1">
    <property type="entry name" value="CARBOHYDRATE KINASE PFKB DOMAIN-CONTAINING PROTEIN"/>
    <property type="match status" value="1"/>
</dbReference>
<evidence type="ECO:0000256" key="2">
    <source>
        <dbReference type="ARBA" id="ARBA00022801"/>
    </source>
</evidence>
<sequence length="918" mass="101571">MDKQEQTIRIPDYQMSSFDLNMKFFSIVKPQHSNRIYHRFYQRLAQSRRISLNALNRDLVSVAEDVVFHKNNLNPIVALESALYTHILPFPENFQLALHLQDLIRSTGAIPATIGVINSVAKIGLSDHEIHSLCSVAGKPETLKVSRNDLSFILGMGIVGSPSYGGTTISSTMTLARWAGINVLATSGLGDVHLGGKDPLSITADLTELGRTPIAIVSSGCKSFLDTHRTLEFLKTKGILVATYSDARVTNVNFPEYYSHDSGISSPRVFHNPKEAAAMIFSLAKLGTRGNRFSRSGVLFANPIPEEVSIPKEEIEKATHQALNEVNELGIHGQETAYFVLNKIKDFTNGRSDTVSRASIESNVILASKIAIEVASFWKLVISFTLEIQKQKSRIAIEKLEKLKENQACTNSIRPRITKYVGRSNSYYEARVNAFKTIKILGLNKTPEYSPNIAIIGAVANEQICDFILSPNAAFDTNLQPILKSTNHSRIEHTIGGVGHDIALATHLVSWNQRVRLCSLVANDLPGSTIVKSLKAETLDISGIKVLPETVHRSGQAIQNRTAQCVLINDGKKDLVLGMNDFQIFRHNSYECSSITTNELKWAIIDANWNRKTVRGLMSILRAKCPWTKIAFVPASEQKAADIFRTSSNPESESEVPNALDVYPNHKLDLATVSTGELNEMFCAANSHGYFENNDHWHVLDAFGIMGTQSNDRYKAIVGQELTSQGVPFQTVQLLPYIPMLLIKLGSKGVLLIELMKVGDPRLKDHAHEKWIVSRTRNGHMYIGGVYMRRFPAVETVDPADIVSGRGAGNTLIGILIAGLSRGLVLDENLINIAQRGAIMTLKCKQAVSPSLGELTQSLNRLALKPENLENGASSDTFFPQGCKEIPKNDKNNKIFDAPIQYIRNLTFEMLKYKNTNK</sequence>
<evidence type="ECO:0008006" key="8">
    <source>
        <dbReference type="Google" id="ProtNLM"/>
    </source>
</evidence>
<organism evidence="6 7">
    <name type="scientific">Erysiphe pulchra</name>
    <dbReference type="NCBI Taxonomy" id="225359"/>
    <lineage>
        <taxon>Eukaryota</taxon>
        <taxon>Fungi</taxon>
        <taxon>Dikarya</taxon>
        <taxon>Ascomycota</taxon>
        <taxon>Pezizomycotina</taxon>
        <taxon>Leotiomycetes</taxon>
        <taxon>Erysiphales</taxon>
        <taxon>Erysiphaceae</taxon>
        <taxon>Erysiphe</taxon>
    </lineage>
</organism>
<dbReference type="SUPFAM" id="SSF110581">
    <property type="entry name" value="Indigoidine synthase A-like"/>
    <property type="match status" value="1"/>
</dbReference>
<dbReference type="GO" id="GO:0004730">
    <property type="term" value="F:pseudouridylate synthase activity"/>
    <property type="evidence" value="ECO:0007669"/>
    <property type="project" value="InterPro"/>
</dbReference>
<dbReference type="Gene3D" id="3.40.1190.20">
    <property type="match status" value="1"/>
</dbReference>
<keyword evidence="5" id="KW-0326">Glycosidase</keyword>
<dbReference type="PANTHER" id="PTHR42909">
    <property type="entry name" value="ZGC:136858"/>
    <property type="match status" value="1"/>
</dbReference>
<evidence type="ECO:0000256" key="4">
    <source>
        <dbReference type="ARBA" id="ARBA00023239"/>
    </source>
</evidence>
<dbReference type="STRING" id="225359.A0A2S4PK68"/>
<keyword evidence="4" id="KW-0456">Lyase</keyword>
<keyword evidence="2" id="KW-0378">Hydrolase</keyword>
<gene>
    <name evidence="6" type="ORF">EPUL_004025</name>
</gene>
<dbReference type="OrthoDB" id="198885at2759"/>
<comment type="caution">
    <text evidence="6">The sequence shown here is derived from an EMBL/GenBank/DDBJ whole genome shotgun (WGS) entry which is preliminary data.</text>
</comment>
<keyword evidence="7" id="KW-1185">Reference proteome</keyword>
<evidence type="ECO:0000256" key="3">
    <source>
        <dbReference type="ARBA" id="ARBA00023211"/>
    </source>
</evidence>
<dbReference type="GO" id="GO:0016798">
    <property type="term" value="F:hydrolase activity, acting on glycosyl bonds"/>
    <property type="evidence" value="ECO:0007669"/>
    <property type="project" value="UniProtKB-KW"/>
</dbReference>